<keyword evidence="2" id="KW-1185">Reference proteome</keyword>
<reference evidence="1" key="1">
    <citation type="journal article" date="2021" name="Sci. Rep.">
        <title>Diploid genomic architecture of Nitzschia inconspicua, an elite biomass production diatom.</title>
        <authorList>
            <person name="Oliver A."/>
            <person name="Podell S."/>
            <person name="Pinowska A."/>
            <person name="Traller J.C."/>
            <person name="Smith S.R."/>
            <person name="McClure R."/>
            <person name="Beliaev A."/>
            <person name="Bohutskyi P."/>
            <person name="Hill E.A."/>
            <person name="Rabines A."/>
            <person name="Zheng H."/>
            <person name="Allen L.Z."/>
            <person name="Kuo A."/>
            <person name="Grigoriev I.V."/>
            <person name="Allen A.E."/>
            <person name="Hazlebeck D."/>
            <person name="Allen E.E."/>
        </authorList>
    </citation>
    <scope>NUCLEOTIDE SEQUENCE</scope>
    <source>
        <strain evidence="1">Hildebrandi</strain>
    </source>
</reference>
<organism evidence="1 2">
    <name type="scientific">Nitzschia inconspicua</name>
    <dbReference type="NCBI Taxonomy" id="303405"/>
    <lineage>
        <taxon>Eukaryota</taxon>
        <taxon>Sar</taxon>
        <taxon>Stramenopiles</taxon>
        <taxon>Ochrophyta</taxon>
        <taxon>Bacillariophyta</taxon>
        <taxon>Bacillariophyceae</taxon>
        <taxon>Bacillariophycidae</taxon>
        <taxon>Bacillariales</taxon>
        <taxon>Bacillariaceae</taxon>
        <taxon>Nitzschia</taxon>
    </lineage>
</organism>
<name>A0A9K3KXC4_9STRA</name>
<dbReference type="EMBL" id="JAGRRH010000018">
    <property type="protein sequence ID" value="KAG7350941.1"/>
    <property type="molecule type" value="Genomic_DNA"/>
</dbReference>
<dbReference type="OrthoDB" id="46648at2759"/>
<accession>A0A9K3KXC4</accession>
<sequence>MGLCKRHLGLTPVLAARNTNFLQYSTDPKGIIDLTTMENRVKNFRERQLRWFSETHNITLKTGLDAVSEASISFHSIKSPSYMRRMESVTGRRL</sequence>
<proteinExistence type="predicted"/>
<dbReference type="Proteomes" id="UP000693970">
    <property type="component" value="Unassembled WGS sequence"/>
</dbReference>
<evidence type="ECO:0000313" key="2">
    <source>
        <dbReference type="Proteomes" id="UP000693970"/>
    </source>
</evidence>
<dbReference type="AlphaFoldDB" id="A0A9K3KXC4"/>
<evidence type="ECO:0000313" key="1">
    <source>
        <dbReference type="EMBL" id="KAG7350941.1"/>
    </source>
</evidence>
<comment type="caution">
    <text evidence="1">The sequence shown here is derived from an EMBL/GenBank/DDBJ whole genome shotgun (WGS) entry which is preliminary data.</text>
</comment>
<reference evidence="1" key="2">
    <citation type="submission" date="2021-04" db="EMBL/GenBank/DDBJ databases">
        <authorList>
            <person name="Podell S."/>
        </authorList>
    </citation>
    <scope>NUCLEOTIDE SEQUENCE</scope>
    <source>
        <strain evidence="1">Hildebrandi</strain>
    </source>
</reference>
<gene>
    <name evidence="1" type="ORF">IV203_010301</name>
</gene>
<protein>
    <submittedName>
        <fullName evidence="1">Uncharacterized protein</fullName>
    </submittedName>
</protein>